<organism evidence="7 8">
    <name type="scientific">Priestia koreensis</name>
    <dbReference type="NCBI Taxonomy" id="284581"/>
    <lineage>
        <taxon>Bacteria</taxon>
        <taxon>Bacillati</taxon>
        <taxon>Bacillota</taxon>
        <taxon>Bacilli</taxon>
        <taxon>Bacillales</taxon>
        <taxon>Bacillaceae</taxon>
        <taxon>Priestia</taxon>
    </lineage>
</organism>
<name>A0A0M0KV98_9BACI</name>
<dbReference type="GO" id="GO:0005886">
    <property type="term" value="C:plasma membrane"/>
    <property type="evidence" value="ECO:0007669"/>
    <property type="project" value="UniProtKB-SubCell"/>
</dbReference>
<feature type="transmembrane region" description="Helical" evidence="6">
    <location>
        <begin position="7"/>
        <end position="30"/>
    </location>
</feature>
<keyword evidence="6" id="KW-1003">Cell membrane</keyword>
<dbReference type="OrthoDB" id="9792581at2"/>
<dbReference type="RefSeq" id="WP_053402535.1">
    <property type="nucleotide sequence ID" value="NZ_LILC01000023.1"/>
</dbReference>
<dbReference type="InterPro" id="IPR051598">
    <property type="entry name" value="TSUP/Inactive_protease-like"/>
</dbReference>
<dbReference type="EMBL" id="LILC01000023">
    <property type="protein sequence ID" value="KOO42739.1"/>
    <property type="molecule type" value="Genomic_DNA"/>
</dbReference>
<accession>A0A0M0KV98</accession>
<proteinExistence type="inferred from homology"/>
<reference evidence="8" key="1">
    <citation type="submission" date="2015-08" db="EMBL/GenBank/DDBJ databases">
        <title>Fjat-14210 dsm16467.</title>
        <authorList>
            <person name="Liu B."/>
            <person name="Wang J."/>
            <person name="Zhu Y."/>
            <person name="Liu G."/>
            <person name="Chen Q."/>
            <person name="Chen Z."/>
            <person name="Lan J."/>
            <person name="Che J."/>
            <person name="Ge C."/>
            <person name="Shi H."/>
            <person name="Pan Z."/>
            <person name="Liu X."/>
        </authorList>
    </citation>
    <scope>NUCLEOTIDE SEQUENCE [LARGE SCALE GENOMIC DNA]</scope>
    <source>
        <strain evidence="8">DSM 16467</strain>
    </source>
</reference>
<keyword evidence="5 6" id="KW-0472">Membrane</keyword>
<feature type="transmembrane region" description="Helical" evidence="6">
    <location>
        <begin position="42"/>
        <end position="69"/>
    </location>
</feature>
<evidence type="ECO:0000313" key="7">
    <source>
        <dbReference type="EMBL" id="KOO42739.1"/>
    </source>
</evidence>
<feature type="transmembrane region" description="Helical" evidence="6">
    <location>
        <begin position="179"/>
        <end position="198"/>
    </location>
</feature>
<gene>
    <name evidence="7" type="ORF">AMD01_16460</name>
</gene>
<feature type="transmembrane region" description="Helical" evidence="6">
    <location>
        <begin position="235"/>
        <end position="253"/>
    </location>
</feature>
<feature type="transmembrane region" description="Helical" evidence="6">
    <location>
        <begin position="145"/>
        <end position="173"/>
    </location>
</feature>
<evidence type="ECO:0000256" key="3">
    <source>
        <dbReference type="ARBA" id="ARBA00022692"/>
    </source>
</evidence>
<sequence>MTVYTITMLFVLGFLGAFISGLVGVGGAIINYPLLLYVPPLIGIASFGAHEITGIVAAQVFFSTLAGVLAYRKGGYLNKKLIISMGGSVLVGSVIGSFGSNGFSEHTINIIYGVLALLAVFMMFLPKKQVEDKGELTFNITLAGILAFVVGVAAGVVGAGGSFLLVPIMLVVLKIPTRITIASSLAITFISSIGSVSGKLVTHQIPWQPTLVIVIASLIAAPIGAKLAQKMNTRMLQSILAILIMITAIKIWLDVLGV</sequence>
<feature type="transmembrane region" description="Helical" evidence="6">
    <location>
        <begin position="81"/>
        <end position="100"/>
    </location>
</feature>
<dbReference type="Pfam" id="PF01925">
    <property type="entry name" value="TauE"/>
    <property type="match status" value="1"/>
</dbReference>
<keyword evidence="3 6" id="KW-0812">Transmembrane</keyword>
<dbReference type="AlphaFoldDB" id="A0A0M0KV98"/>
<keyword evidence="8" id="KW-1185">Reference proteome</keyword>
<evidence type="ECO:0000256" key="1">
    <source>
        <dbReference type="ARBA" id="ARBA00004141"/>
    </source>
</evidence>
<evidence type="ECO:0000313" key="8">
    <source>
        <dbReference type="Proteomes" id="UP000037558"/>
    </source>
</evidence>
<evidence type="ECO:0000256" key="6">
    <source>
        <dbReference type="RuleBase" id="RU363041"/>
    </source>
</evidence>
<keyword evidence="4 6" id="KW-1133">Transmembrane helix</keyword>
<dbReference type="PANTHER" id="PTHR43701:SF13">
    <property type="entry name" value="MEMBRANE TRANSPORTER PROTEIN YRKJ-RELATED"/>
    <property type="match status" value="1"/>
</dbReference>
<protein>
    <recommendedName>
        <fullName evidence="6">Probable membrane transporter protein</fullName>
    </recommendedName>
</protein>
<dbReference type="InterPro" id="IPR002781">
    <property type="entry name" value="TM_pro_TauE-like"/>
</dbReference>
<evidence type="ECO:0000256" key="5">
    <source>
        <dbReference type="ARBA" id="ARBA00023136"/>
    </source>
</evidence>
<dbReference type="Proteomes" id="UP000037558">
    <property type="component" value="Unassembled WGS sequence"/>
</dbReference>
<dbReference type="PANTHER" id="PTHR43701">
    <property type="entry name" value="MEMBRANE TRANSPORTER PROTEIN MJ0441-RELATED"/>
    <property type="match status" value="1"/>
</dbReference>
<dbReference type="PATRIC" id="fig|284581.3.peg.2794"/>
<comment type="caution">
    <text evidence="7">The sequence shown here is derived from an EMBL/GenBank/DDBJ whole genome shotgun (WGS) entry which is preliminary data.</text>
</comment>
<comment type="similarity">
    <text evidence="2 6">Belongs to the 4-toluene sulfonate uptake permease (TSUP) (TC 2.A.102) family.</text>
</comment>
<feature type="transmembrane region" description="Helical" evidence="6">
    <location>
        <begin position="106"/>
        <end position="125"/>
    </location>
</feature>
<dbReference type="STRING" id="284581.AMD01_16460"/>
<evidence type="ECO:0000256" key="2">
    <source>
        <dbReference type="ARBA" id="ARBA00009142"/>
    </source>
</evidence>
<comment type="subcellular location">
    <subcellularLocation>
        <location evidence="6">Cell membrane</location>
        <topology evidence="6">Multi-pass membrane protein</topology>
    </subcellularLocation>
    <subcellularLocation>
        <location evidence="1">Membrane</location>
        <topology evidence="1">Multi-pass membrane protein</topology>
    </subcellularLocation>
</comment>
<evidence type="ECO:0000256" key="4">
    <source>
        <dbReference type="ARBA" id="ARBA00022989"/>
    </source>
</evidence>
<feature type="transmembrane region" description="Helical" evidence="6">
    <location>
        <begin position="210"/>
        <end position="229"/>
    </location>
</feature>